<name>A0A4U8TBB8_9HELI</name>
<proteinExistence type="inferred from homology"/>
<evidence type="ECO:0008006" key="4">
    <source>
        <dbReference type="Google" id="ProtNLM"/>
    </source>
</evidence>
<comment type="caution">
    <text evidence="2">The sequence shown here is derived from an EMBL/GenBank/DDBJ whole genome shotgun (WGS) entry which is preliminary data.</text>
</comment>
<dbReference type="Pfam" id="PF00132">
    <property type="entry name" value="Hexapep"/>
    <property type="match status" value="1"/>
</dbReference>
<dbReference type="PANTHER" id="PTHR43300">
    <property type="entry name" value="ACETYLTRANSFERASE"/>
    <property type="match status" value="1"/>
</dbReference>
<gene>
    <name evidence="2" type="ORF">LS71_005305</name>
</gene>
<evidence type="ECO:0000313" key="3">
    <source>
        <dbReference type="Proteomes" id="UP000029733"/>
    </source>
</evidence>
<dbReference type="Proteomes" id="UP000029733">
    <property type="component" value="Unassembled WGS sequence"/>
</dbReference>
<keyword evidence="3" id="KW-1185">Reference proteome</keyword>
<dbReference type="RefSeq" id="WP_052058118.1">
    <property type="nucleotide sequence ID" value="NZ_JRPR02000003.1"/>
</dbReference>
<protein>
    <recommendedName>
        <fullName evidence="4">Acetyltransferase</fullName>
    </recommendedName>
</protein>
<evidence type="ECO:0000313" key="2">
    <source>
        <dbReference type="EMBL" id="TLD96488.1"/>
    </source>
</evidence>
<dbReference type="InterPro" id="IPR001451">
    <property type="entry name" value="Hexapep"/>
</dbReference>
<dbReference type="SUPFAM" id="SSF51161">
    <property type="entry name" value="Trimeric LpxA-like enzymes"/>
    <property type="match status" value="1"/>
</dbReference>
<reference evidence="2 3" key="1">
    <citation type="journal article" date="2014" name="Genome Announc.">
        <title>Draft genome sequences of eight enterohepatic helicobacter species isolated from both laboratory and wild rodents.</title>
        <authorList>
            <person name="Sheh A."/>
            <person name="Shen Z."/>
            <person name="Fox J.G."/>
        </authorList>
    </citation>
    <scope>NUCLEOTIDE SEQUENCE [LARGE SCALE GENOMIC DNA]</scope>
    <source>
        <strain evidence="2 3">MIT 09-6949</strain>
    </source>
</reference>
<comment type="similarity">
    <text evidence="1">Belongs to the transferase hexapeptide repeat family.</text>
</comment>
<dbReference type="EMBL" id="JRPR02000003">
    <property type="protein sequence ID" value="TLD96488.1"/>
    <property type="molecule type" value="Genomic_DNA"/>
</dbReference>
<sequence>MKVYIYGCSGFGLELEGLLRDSELVLNNEVIRNVSFAGFLGDKQYIAKEYLHLCVGDITRLHSSDGILLAIGNNVVLRAELATMLRDKVLCPNMFHKSSFIYTKDIGIGNIVALFCNISPLCKVGDFNFFNSRSGMGHNASMGSYNTISAYSDLLGYAKIGDKNTLGDSSHLLPRAQIGNNNTVAPGSIIYKRFRDNNLISGNPAQKIDKLDSIKT</sequence>
<dbReference type="Gene3D" id="2.160.10.10">
    <property type="entry name" value="Hexapeptide repeat proteins"/>
    <property type="match status" value="1"/>
</dbReference>
<dbReference type="InterPro" id="IPR011004">
    <property type="entry name" value="Trimer_LpxA-like_sf"/>
</dbReference>
<dbReference type="OrthoDB" id="9794407at2"/>
<dbReference type="AlphaFoldDB" id="A0A4U8TBB8"/>
<dbReference type="InterPro" id="IPR050179">
    <property type="entry name" value="Trans_hexapeptide_repeat"/>
</dbReference>
<evidence type="ECO:0000256" key="1">
    <source>
        <dbReference type="ARBA" id="ARBA00007274"/>
    </source>
</evidence>
<accession>A0A4U8TBB8</accession>
<dbReference type="PANTHER" id="PTHR43300:SF11">
    <property type="entry name" value="ACETYLTRANSFERASE RV3034C-RELATED"/>
    <property type="match status" value="1"/>
</dbReference>
<organism evidence="2 3">
    <name type="scientific">Helicobacter jaachi</name>
    <dbReference type="NCBI Taxonomy" id="1677920"/>
    <lineage>
        <taxon>Bacteria</taxon>
        <taxon>Pseudomonadati</taxon>
        <taxon>Campylobacterota</taxon>
        <taxon>Epsilonproteobacteria</taxon>
        <taxon>Campylobacterales</taxon>
        <taxon>Helicobacteraceae</taxon>
        <taxon>Helicobacter</taxon>
    </lineage>
</organism>